<reference evidence="2" key="1">
    <citation type="journal article" date="2020" name="Stud. Mycol.">
        <title>101 Dothideomycetes genomes: a test case for predicting lifestyles and emergence of pathogens.</title>
        <authorList>
            <person name="Haridas S."/>
            <person name="Albert R."/>
            <person name="Binder M."/>
            <person name="Bloem J."/>
            <person name="Labutti K."/>
            <person name="Salamov A."/>
            <person name="Andreopoulos B."/>
            <person name="Baker S."/>
            <person name="Barry K."/>
            <person name="Bills G."/>
            <person name="Bluhm B."/>
            <person name="Cannon C."/>
            <person name="Castanera R."/>
            <person name="Culley D."/>
            <person name="Daum C."/>
            <person name="Ezra D."/>
            <person name="Gonzalez J."/>
            <person name="Henrissat B."/>
            <person name="Kuo A."/>
            <person name="Liang C."/>
            <person name="Lipzen A."/>
            <person name="Lutzoni F."/>
            <person name="Magnuson J."/>
            <person name="Mondo S."/>
            <person name="Nolan M."/>
            <person name="Ohm R."/>
            <person name="Pangilinan J."/>
            <person name="Park H.-J."/>
            <person name="Ramirez L."/>
            <person name="Alfaro M."/>
            <person name="Sun H."/>
            <person name="Tritt A."/>
            <person name="Yoshinaga Y."/>
            <person name="Zwiers L.-H."/>
            <person name="Turgeon B."/>
            <person name="Goodwin S."/>
            <person name="Spatafora J."/>
            <person name="Crous P."/>
            <person name="Grigoriev I."/>
        </authorList>
    </citation>
    <scope>NUCLEOTIDE SEQUENCE</scope>
    <source>
        <strain evidence="2">CBS 116435</strain>
    </source>
</reference>
<keyword evidence="2" id="KW-0489">Methyltransferase</keyword>
<dbReference type="EMBL" id="MU003798">
    <property type="protein sequence ID" value="KAF2720561.1"/>
    <property type="molecule type" value="Genomic_DNA"/>
</dbReference>
<feature type="domain" description="Methyltransferase" evidence="1">
    <location>
        <begin position="41"/>
        <end position="159"/>
    </location>
</feature>
<dbReference type="Proteomes" id="UP000799441">
    <property type="component" value="Unassembled WGS sequence"/>
</dbReference>
<dbReference type="AlphaFoldDB" id="A0A9P4Q8V7"/>
<dbReference type="InterPro" id="IPR029063">
    <property type="entry name" value="SAM-dependent_MTases_sf"/>
</dbReference>
<dbReference type="CDD" id="cd02440">
    <property type="entry name" value="AdoMet_MTases"/>
    <property type="match status" value="1"/>
</dbReference>
<dbReference type="Gene3D" id="3.40.50.150">
    <property type="entry name" value="Vaccinia Virus protein VP39"/>
    <property type="match status" value="1"/>
</dbReference>
<dbReference type="OrthoDB" id="6329284at2759"/>
<name>A0A9P4Q8V7_9PEZI</name>
<dbReference type="PANTHER" id="PTHR43591">
    <property type="entry name" value="METHYLTRANSFERASE"/>
    <property type="match status" value="1"/>
</dbReference>
<dbReference type="GO" id="GO:0032259">
    <property type="term" value="P:methylation"/>
    <property type="evidence" value="ECO:0007669"/>
    <property type="project" value="UniProtKB-KW"/>
</dbReference>
<evidence type="ECO:0000259" key="1">
    <source>
        <dbReference type="Pfam" id="PF13847"/>
    </source>
</evidence>
<dbReference type="GO" id="GO:0008168">
    <property type="term" value="F:methyltransferase activity"/>
    <property type="evidence" value="ECO:0007669"/>
    <property type="project" value="UniProtKB-KW"/>
</dbReference>
<organism evidence="2 3">
    <name type="scientific">Polychaeton citri CBS 116435</name>
    <dbReference type="NCBI Taxonomy" id="1314669"/>
    <lineage>
        <taxon>Eukaryota</taxon>
        <taxon>Fungi</taxon>
        <taxon>Dikarya</taxon>
        <taxon>Ascomycota</taxon>
        <taxon>Pezizomycotina</taxon>
        <taxon>Dothideomycetes</taxon>
        <taxon>Dothideomycetidae</taxon>
        <taxon>Capnodiales</taxon>
        <taxon>Capnodiaceae</taxon>
        <taxon>Polychaeton</taxon>
    </lineage>
</organism>
<accession>A0A9P4Q8V7</accession>
<evidence type="ECO:0000313" key="3">
    <source>
        <dbReference type="Proteomes" id="UP000799441"/>
    </source>
</evidence>
<proteinExistence type="predicted"/>
<protein>
    <submittedName>
        <fullName evidence="2">S-adenosyl-L-methionine-dependent methyltransferase</fullName>
    </submittedName>
</protein>
<dbReference type="Pfam" id="PF13847">
    <property type="entry name" value="Methyltransf_31"/>
    <property type="match status" value="1"/>
</dbReference>
<sequence length="263" mass="28753">MSTRNQAQDAQALYDGRATRYDDSWHARFTRHMAEMLSLRPGQHVLDLACGTGLMTYRESTAVGPDGSVIGVDISSGMLSEAESKRHAHEPHNVHFYRHSITELMSLEALAGKTFDAITCVSALVLLPDPEKEVGKWVSLLKPGGRFMVDRPDDLRQLLERAGLVEVDIQLVSQKGSHSGTDDLPGFLCDYGDPCIENAYKAADGEALFRSKEGDPFTRGLFEADTKDLAVGLFNQEWGKLADADGSVLEVDGVFVAVGKRPT</sequence>
<comment type="caution">
    <text evidence="2">The sequence shown here is derived from an EMBL/GenBank/DDBJ whole genome shotgun (WGS) entry which is preliminary data.</text>
</comment>
<evidence type="ECO:0000313" key="2">
    <source>
        <dbReference type="EMBL" id="KAF2720561.1"/>
    </source>
</evidence>
<dbReference type="SUPFAM" id="SSF53335">
    <property type="entry name" value="S-adenosyl-L-methionine-dependent methyltransferases"/>
    <property type="match status" value="1"/>
</dbReference>
<gene>
    <name evidence="2" type="ORF">K431DRAFT_339306</name>
</gene>
<dbReference type="InterPro" id="IPR025714">
    <property type="entry name" value="Methyltranfer_dom"/>
</dbReference>
<keyword evidence="2" id="KW-0808">Transferase</keyword>
<keyword evidence="3" id="KW-1185">Reference proteome</keyword>